<keyword evidence="4 10" id="KW-1003">Cell membrane</keyword>
<feature type="transmembrane region" description="Helical" evidence="9">
    <location>
        <begin position="187"/>
        <end position="210"/>
    </location>
</feature>
<feature type="transmembrane region" description="Helical" evidence="9">
    <location>
        <begin position="62"/>
        <end position="82"/>
    </location>
</feature>
<proteinExistence type="inferred from homology"/>
<evidence type="ECO:0000256" key="6">
    <source>
        <dbReference type="ARBA" id="ARBA00022692"/>
    </source>
</evidence>
<evidence type="ECO:0000256" key="9">
    <source>
        <dbReference type="RuleBase" id="RU363032"/>
    </source>
</evidence>
<evidence type="ECO:0000256" key="1">
    <source>
        <dbReference type="ARBA" id="ARBA00004651"/>
    </source>
</evidence>
<keyword evidence="8 9" id="KW-0472">Membrane</keyword>
<evidence type="ECO:0000259" key="11">
    <source>
        <dbReference type="PROSITE" id="PS50928"/>
    </source>
</evidence>
<dbReference type="AlphaFoldDB" id="A0A0S7XVB6"/>
<dbReference type="GO" id="GO:1990060">
    <property type="term" value="C:maltose transport complex"/>
    <property type="evidence" value="ECO:0007669"/>
    <property type="project" value="TreeGrafter"/>
</dbReference>
<keyword evidence="7 9" id="KW-1133">Transmembrane helix</keyword>
<keyword evidence="5 10" id="KW-0762">Sugar transport</keyword>
<dbReference type="InterPro" id="IPR000515">
    <property type="entry name" value="MetI-like"/>
</dbReference>
<evidence type="ECO:0000256" key="3">
    <source>
        <dbReference type="ARBA" id="ARBA00022448"/>
    </source>
</evidence>
<feature type="transmembrane region" description="Helical" evidence="9">
    <location>
        <begin position="283"/>
        <end position="303"/>
    </location>
</feature>
<protein>
    <recommendedName>
        <fullName evidence="10">Maltose/maltodextrin transport system permease protein</fullName>
    </recommendedName>
</protein>
<comment type="caution">
    <text evidence="12">The sequence shown here is derived from an EMBL/GenBank/DDBJ whole genome shotgun (WGS) entry which is preliminary data.</text>
</comment>
<reference evidence="12 13" key="1">
    <citation type="journal article" date="2015" name="Microbiome">
        <title>Genomic resolution of linkages in carbon, nitrogen, and sulfur cycling among widespread estuary sediment bacteria.</title>
        <authorList>
            <person name="Baker B.J."/>
            <person name="Lazar C.S."/>
            <person name="Teske A.P."/>
            <person name="Dick G.J."/>
        </authorList>
    </citation>
    <scope>NUCLEOTIDE SEQUENCE [LARGE SCALE GENOMIC DNA]</scope>
    <source>
        <strain evidence="12">DG_54_3</strain>
    </source>
</reference>
<dbReference type="InterPro" id="IPR035277">
    <property type="entry name" value="MalF_N"/>
</dbReference>
<name>A0A0S7XVB6_UNCSA</name>
<accession>A0A0S7XVB6</accession>
<evidence type="ECO:0000256" key="7">
    <source>
        <dbReference type="ARBA" id="ARBA00022989"/>
    </source>
</evidence>
<keyword evidence="6 9" id="KW-0812">Transmembrane</keyword>
<evidence type="ECO:0000313" key="13">
    <source>
        <dbReference type="Proteomes" id="UP000051861"/>
    </source>
</evidence>
<evidence type="ECO:0000256" key="8">
    <source>
        <dbReference type="ARBA" id="ARBA00023136"/>
    </source>
</evidence>
<dbReference type="InterPro" id="IPR035906">
    <property type="entry name" value="MetI-like_sf"/>
</dbReference>
<organism evidence="12 13">
    <name type="scientific">candidate division WOR-1 bacterium DG_54_3</name>
    <dbReference type="NCBI Taxonomy" id="1703775"/>
    <lineage>
        <taxon>Bacteria</taxon>
        <taxon>Bacillati</taxon>
        <taxon>Saganbacteria</taxon>
    </lineage>
</organism>
<dbReference type="PANTHER" id="PTHR47314:SF1">
    <property type="entry name" value="MALTOSE_MALTODEXTRIN TRANSPORT SYSTEM PERMEASE PROTEIN MALF"/>
    <property type="match status" value="1"/>
</dbReference>
<dbReference type="GO" id="GO:0042956">
    <property type="term" value="P:maltodextrin transmembrane transport"/>
    <property type="evidence" value="ECO:0007669"/>
    <property type="project" value="TreeGrafter"/>
</dbReference>
<dbReference type="Proteomes" id="UP000051861">
    <property type="component" value="Unassembled WGS sequence"/>
</dbReference>
<comment type="function">
    <text evidence="10">Part of the ABC transporter complex MalEFGK involved in maltose/maltodextrin import. Probably responsible for the translocation of the substrate across the membrane.</text>
</comment>
<dbReference type="CDD" id="cd06261">
    <property type="entry name" value="TM_PBP2"/>
    <property type="match status" value="1"/>
</dbReference>
<evidence type="ECO:0000256" key="5">
    <source>
        <dbReference type="ARBA" id="ARBA00022597"/>
    </source>
</evidence>
<comment type="similarity">
    <text evidence="2 10">Belongs to the binding-protein-dependent transport system permease family. MalFG subfamily.</text>
</comment>
<evidence type="ECO:0000256" key="4">
    <source>
        <dbReference type="ARBA" id="ARBA00022475"/>
    </source>
</evidence>
<evidence type="ECO:0000313" key="12">
    <source>
        <dbReference type="EMBL" id="KPJ66374.1"/>
    </source>
</evidence>
<feature type="domain" description="ABC transmembrane type-1" evidence="11">
    <location>
        <begin position="91"/>
        <end position="304"/>
    </location>
</feature>
<feature type="transmembrane region" description="Helical" evidence="9">
    <location>
        <begin position="231"/>
        <end position="257"/>
    </location>
</feature>
<feature type="transmembrane region" description="Helical" evidence="9">
    <location>
        <begin position="26"/>
        <end position="50"/>
    </location>
</feature>
<keyword evidence="3 9" id="KW-0813">Transport</keyword>
<dbReference type="Pfam" id="PF00528">
    <property type="entry name" value="BPD_transp_1"/>
    <property type="match status" value="1"/>
</dbReference>
<dbReference type="EMBL" id="LIZX01000082">
    <property type="protein sequence ID" value="KPJ66374.1"/>
    <property type="molecule type" value="Genomic_DNA"/>
</dbReference>
<dbReference type="PANTHER" id="PTHR47314">
    <property type="entry name" value="MALTOSE/MALTODEXTRIN TRANSPORT SYSTEM PERMEASE PROTEIN MALF"/>
    <property type="match status" value="1"/>
</dbReference>
<gene>
    <name evidence="12" type="ORF">AMJ44_08455</name>
</gene>
<feature type="transmembrane region" description="Helical" evidence="9">
    <location>
        <begin position="127"/>
        <end position="146"/>
    </location>
</feature>
<dbReference type="GO" id="GO:0015423">
    <property type="term" value="F:ABC-type maltose transporter activity"/>
    <property type="evidence" value="ECO:0007669"/>
    <property type="project" value="TreeGrafter"/>
</dbReference>
<dbReference type="SUPFAM" id="SSF161098">
    <property type="entry name" value="MetI-like"/>
    <property type="match status" value="1"/>
</dbReference>
<evidence type="ECO:0000256" key="10">
    <source>
        <dbReference type="RuleBase" id="RU367050"/>
    </source>
</evidence>
<evidence type="ECO:0000256" key="2">
    <source>
        <dbReference type="ARBA" id="ARBA00009047"/>
    </source>
</evidence>
<dbReference type="SUPFAM" id="SSF160964">
    <property type="entry name" value="MalF N-terminal region-like"/>
    <property type="match status" value="1"/>
</dbReference>
<sequence length="318" mass="36567">MFALVEFRVVNLIWKVFFKNRIAYSYIAPATFGMLLLVFFPIFFGLILSFTDYSLLKFKEPIWALFIGFKNFIDILSDFNIFSYQNFYYTLFITVIWTATNVILHVAIGLFLAIILNMTMVAGRRMYRILLILPWAVPNYITALIWRGMFQREFGAVNGLLNLFGFPSISWFEKPLTAFLTNLTTNVWLGFPFMMVIALGALQSIPAELYEAAEIDGATPWQKFKRITLPLLRPAMTPAIILGVVWTFNMFNIIYLVSGGAPYGATDILITSAYRWAFERYQYGYAAAYSTIIFIILLGYTLLNIRVTRATESAYESR</sequence>
<dbReference type="PATRIC" id="fig|1703775.3.peg.3322"/>
<dbReference type="PROSITE" id="PS50928">
    <property type="entry name" value="ABC_TM1"/>
    <property type="match status" value="1"/>
</dbReference>
<dbReference type="Gene3D" id="1.10.3720.10">
    <property type="entry name" value="MetI-like"/>
    <property type="match status" value="1"/>
</dbReference>
<feature type="transmembrane region" description="Helical" evidence="9">
    <location>
        <begin position="88"/>
        <end position="115"/>
    </location>
</feature>
<dbReference type="Gene3D" id="1.20.58.370">
    <property type="entry name" value="MalF N-terminal region-like"/>
    <property type="match status" value="1"/>
</dbReference>
<comment type="subcellular location">
    <subcellularLocation>
        <location evidence="1 9">Cell membrane</location>
        <topology evidence="1 9">Multi-pass membrane protein</topology>
    </subcellularLocation>
</comment>